<feature type="compositionally biased region" description="Low complexity" evidence="12">
    <location>
        <begin position="1220"/>
        <end position="1251"/>
    </location>
</feature>
<dbReference type="InterPro" id="IPR001650">
    <property type="entry name" value="Helicase_C-like"/>
</dbReference>
<evidence type="ECO:0000313" key="16">
    <source>
        <dbReference type="Proteomes" id="UP000075884"/>
    </source>
</evidence>
<dbReference type="InterPro" id="IPR027417">
    <property type="entry name" value="P-loop_NTPase"/>
</dbReference>
<evidence type="ECO:0000256" key="4">
    <source>
        <dbReference type="ARBA" id="ARBA00022741"/>
    </source>
</evidence>
<dbReference type="FunFam" id="3.40.50.300:FF:000750">
    <property type="entry name" value="Putative ATP-dependent RNA helicase DHX33"/>
    <property type="match status" value="1"/>
</dbReference>
<dbReference type="PROSITE" id="PS51194">
    <property type="entry name" value="HELICASE_CTER"/>
    <property type="match status" value="1"/>
</dbReference>
<dbReference type="InterPro" id="IPR011545">
    <property type="entry name" value="DEAD/DEAH_box_helicase_dom"/>
</dbReference>
<dbReference type="GO" id="GO:0016787">
    <property type="term" value="F:hydrolase activity"/>
    <property type="evidence" value="ECO:0007669"/>
    <property type="project" value="UniProtKB-KW"/>
</dbReference>
<keyword evidence="6" id="KW-0347">Helicase</keyword>
<keyword evidence="5" id="KW-0378">Hydrolase</keyword>
<dbReference type="SUPFAM" id="SSF52540">
    <property type="entry name" value="P-loop containing nucleoside triphosphate hydrolases"/>
    <property type="match status" value="1"/>
</dbReference>
<evidence type="ECO:0000256" key="6">
    <source>
        <dbReference type="ARBA" id="ARBA00022806"/>
    </source>
</evidence>
<dbReference type="GO" id="GO:0045943">
    <property type="term" value="P:positive regulation of transcription by RNA polymerase I"/>
    <property type="evidence" value="ECO:0007669"/>
    <property type="project" value="TreeGrafter"/>
</dbReference>
<feature type="compositionally biased region" description="Low complexity" evidence="12">
    <location>
        <begin position="1182"/>
        <end position="1194"/>
    </location>
</feature>
<evidence type="ECO:0000256" key="9">
    <source>
        <dbReference type="ARBA" id="ARBA00047984"/>
    </source>
</evidence>
<evidence type="ECO:0000256" key="2">
    <source>
        <dbReference type="ARBA" id="ARBA00012552"/>
    </source>
</evidence>
<evidence type="ECO:0000256" key="11">
    <source>
        <dbReference type="ARBA" id="ARBA00083912"/>
    </source>
</evidence>
<dbReference type="FunFam" id="2.60.40.640:FF:000002">
    <property type="entry name" value="Vacuolar protein sorting-associated protein 26A"/>
    <property type="match status" value="1"/>
</dbReference>
<dbReference type="CDD" id="cd18791">
    <property type="entry name" value="SF2_C_RHA"/>
    <property type="match status" value="1"/>
</dbReference>
<dbReference type="GO" id="GO:0003724">
    <property type="term" value="F:RNA helicase activity"/>
    <property type="evidence" value="ECO:0007669"/>
    <property type="project" value="UniProtKB-EC"/>
</dbReference>
<dbReference type="AlphaFoldDB" id="A0A182NJU4"/>
<feature type="region of interest" description="Disordered" evidence="12">
    <location>
        <begin position="1010"/>
        <end position="1269"/>
    </location>
</feature>
<dbReference type="CDD" id="cd17978">
    <property type="entry name" value="DEXHc_DHX33"/>
    <property type="match status" value="1"/>
</dbReference>
<evidence type="ECO:0000256" key="1">
    <source>
        <dbReference type="ARBA" id="ARBA00009100"/>
    </source>
</evidence>
<accession>A0A182NJU4</accession>
<dbReference type="SMART" id="SM00490">
    <property type="entry name" value="HELICc"/>
    <property type="match status" value="1"/>
</dbReference>
<dbReference type="Pfam" id="PF00270">
    <property type="entry name" value="DEAD"/>
    <property type="match status" value="1"/>
</dbReference>
<dbReference type="Pfam" id="PF07717">
    <property type="entry name" value="OB_NTP_bind"/>
    <property type="match status" value="1"/>
</dbReference>
<evidence type="ECO:0000259" key="13">
    <source>
        <dbReference type="PROSITE" id="PS51192"/>
    </source>
</evidence>
<reference evidence="16" key="1">
    <citation type="submission" date="2013-03" db="EMBL/GenBank/DDBJ databases">
        <title>The Genome Sequence of Anopheles dirus WRAIR2.</title>
        <authorList>
            <consortium name="The Broad Institute Genomics Platform"/>
            <person name="Neafsey D.E."/>
            <person name="Walton C."/>
            <person name="Walker B."/>
            <person name="Young S.K."/>
            <person name="Zeng Q."/>
            <person name="Gargeya S."/>
            <person name="Fitzgerald M."/>
            <person name="Haas B."/>
            <person name="Abouelleil A."/>
            <person name="Allen A.W."/>
            <person name="Alvarado L."/>
            <person name="Arachchi H.M."/>
            <person name="Berlin A.M."/>
            <person name="Chapman S.B."/>
            <person name="Gainer-Dewar J."/>
            <person name="Goldberg J."/>
            <person name="Griggs A."/>
            <person name="Gujja S."/>
            <person name="Hansen M."/>
            <person name="Howarth C."/>
            <person name="Imamovic A."/>
            <person name="Ireland A."/>
            <person name="Larimer J."/>
            <person name="McCowan C."/>
            <person name="Murphy C."/>
            <person name="Pearson M."/>
            <person name="Poon T.W."/>
            <person name="Priest M."/>
            <person name="Roberts A."/>
            <person name="Saif S."/>
            <person name="Shea T."/>
            <person name="Sisk P."/>
            <person name="Sykes S."/>
            <person name="Wortman J."/>
            <person name="Nusbaum C."/>
            <person name="Birren B."/>
        </authorList>
    </citation>
    <scope>NUCLEOTIDE SEQUENCE [LARGE SCALE GENOMIC DNA]</scope>
    <source>
        <strain evidence="16">WRAIR2</strain>
    </source>
</reference>
<dbReference type="Gene3D" id="1.20.120.1080">
    <property type="match status" value="1"/>
</dbReference>
<dbReference type="EC" id="3.6.4.13" evidence="2"/>
<dbReference type="GO" id="GO:0005524">
    <property type="term" value="F:ATP binding"/>
    <property type="evidence" value="ECO:0007669"/>
    <property type="project" value="UniProtKB-KW"/>
</dbReference>
<feature type="compositionally biased region" description="Low complexity" evidence="12">
    <location>
        <begin position="1155"/>
        <end position="1175"/>
    </location>
</feature>
<dbReference type="Pfam" id="PF00271">
    <property type="entry name" value="Helicase_C"/>
    <property type="match status" value="1"/>
</dbReference>
<evidence type="ECO:0000256" key="12">
    <source>
        <dbReference type="SAM" id="MobiDB-lite"/>
    </source>
</evidence>
<dbReference type="GO" id="GO:0003725">
    <property type="term" value="F:double-stranded RNA binding"/>
    <property type="evidence" value="ECO:0007669"/>
    <property type="project" value="TreeGrafter"/>
</dbReference>
<dbReference type="Proteomes" id="UP000075884">
    <property type="component" value="Unassembled WGS sequence"/>
</dbReference>
<dbReference type="InterPro" id="IPR014752">
    <property type="entry name" value="Arrestin-like_C"/>
</dbReference>
<feature type="compositionally biased region" description="Gly residues" evidence="12">
    <location>
        <begin position="1022"/>
        <end position="1031"/>
    </location>
</feature>
<feature type="compositionally biased region" description="Polar residues" evidence="12">
    <location>
        <begin position="1"/>
        <end position="10"/>
    </location>
</feature>
<dbReference type="Pfam" id="PF03643">
    <property type="entry name" value="Vps26"/>
    <property type="match status" value="1"/>
</dbReference>
<dbReference type="FunFam" id="2.60.40.640:FF:000001">
    <property type="entry name" value="Vacuolar protein sorting-associated protein 26A"/>
    <property type="match status" value="1"/>
</dbReference>
<dbReference type="PANTHER" id="PTHR18934">
    <property type="entry name" value="ATP-DEPENDENT RNA HELICASE"/>
    <property type="match status" value="1"/>
</dbReference>
<reference evidence="15" key="2">
    <citation type="submission" date="2020-05" db="UniProtKB">
        <authorList>
            <consortium name="EnsemblMetazoa"/>
        </authorList>
    </citation>
    <scope>IDENTIFICATION</scope>
    <source>
        <strain evidence="15">WRAIR2</strain>
    </source>
</reference>
<keyword evidence="8" id="KW-0653">Protein transport</keyword>
<dbReference type="InterPro" id="IPR014001">
    <property type="entry name" value="Helicase_ATP-bd"/>
</dbReference>
<feature type="domain" description="Helicase C-terminal" evidence="14">
    <location>
        <begin position="235"/>
        <end position="410"/>
    </location>
</feature>
<keyword evidence="4" id="KW-0547">Nucleotide-binding</keyword>
<evidence type="ECO:0000313" key="15">
    <source>
        <dbReference type="EnsemblMetazoa" id="ADIR007924-PA"/>
    </source>
</evidence>
<evidence type="ECO:0000256" key="10">
    <source>
        <dbReference type="ARBA" id="ARBA00073024"/>
    </source>
</evidence>
<sequence>MDSGLSSRNMSHGVGYNQHSRSYSKQEAAKQQRHALPIYSVRKSLMELVRKSNTIIVLGETGSGKTTQMPQFIYEAGLNGDKMIAITQPRRVAAITVAKWVALEMGTALGDLVGYTVRFEDMTSENTHIRYMTDGILCREALSDRQLRNYNVIILDEVHERTVATDVLLGVVKKAQQVRALKRLPPLKVIIMSATMDCDHFASYFSDCPIVYLQGRMYQVKVYQMVEKISYVEACLKTVVEIHQSQPAGDILVFLTGQEEIDSTVNKMRRLAKMFSGDLPKLAVYPMYAALPQTQQLDVFNPAPANVRKVIFATNIAETSITINGIRYVIDCGRSKVRTYDPITGMDILKVSWISQAQAHQRTGRAGRLSDGICFRTYSKGVYERLQKMTAPEILRCNLSATILNLLVMGLSYKDFDFIDRPPEEAIVGALLELKALNAISSVENPILTSVGTKMARFPLDPRYSKMLLAAPKFGCLEEMLTIIAMLSGENIFTQSSLKRDQMLIAHSKFFDKSGDHVTLLNVYNEFKTKAKPKMWCFDNFLNERNLTHASSIREQLSEICKALDIPSSTCGKDTTPVAKCLLTGLFANIATKQPDHLYLTSATSLKTRIHPSSAVSGKFRPPVVVYTELVSSKLNFLRNVTEIDAAWIDEVVPNNFLRFGQSADIDIIFDGTENRQQAEIKTEDGKKDKYLLYYDGETVGGKVNITLKKPGSKLEHQGIKIELIGQIELYYDRGNHHDFLSLVRELARPGDLIQNTSYPFEFANVEKPYEVYVGSNVRLRYFLRVTIVRRLSDIVREVDIAVHTLSSYPDTNSPIKMEVGIEDCLHIEFEYNKSKYHLKDVIVGKIYFLLVRIKIKHMEIAIIKREQTGSGPNMYTENEIIAKYEIMDGSPVKGESIPIRVFLAGYDLTVTMREINKKFSVRYFLNLVLIDTEDRRYFKQQEITLWRKAEKTRKSLTPSQAAAITAAQGGAAGAGLLPGHLAAVTGSSTNPHIPHHLVGQGAMSSLGAKELPSSTGIAGTASGGLLGDGSPGEDELGAGMKRSDDANPIMGLFTEDNSQADLRPKPAARQRTEDAHGDAEQQDNSSRSVNSNLKPGEMPLHVEPDEDSLPQSQQQQQPHSTQQHLHREAGDGAASISQTTDEETSSLFDANDLSFNAAGGSSSNNPSVAAAAPSTFVATDPTSSPTVSSSVTKPPVPIPDEPPADDDEPVPVPEHTSQSEVVTSTEVSNATTTTNSSNTTSVPTTATATATPPPVATKPAKPRKPLLE</sequence>
<dbReference type="Gene3D" id="2.60.40.640">
    <property type="match status" value="2"/>
</dbReference>
<dbReference type="PROSITE" id="PS51192">
    <property type="entry name" value="HELICASE_ATP_BIND_1"/>
    <property type="match status" value="1"/>
</dbReference>
<dbReference type="Pfam" id="PF21010">
    <property type="entry name" value="HA2_C"/>
    <property type="match status" value="1"/>
</dbReference>
<dbReference type="SMART" id="SM00847">
    <property type="entry name" value="HA2"/>
    <property type="match status" value="1"/>
</dbReference>
<dbReference type="VEuPathDB" id="VectorBase:ADIR007924"/>
<dbReference type="InterPro" id="IPR003593">
    <property type="entry name" value="AAA+_ATPase"/>
</dbReference>
<dbReference type="InterPro" id="IPR028934">
    <property type="entry name" value="Vps26-related"/>
</dbReference>
<dbReference type="SMART" id="SM00382">
    <property type="entry name" value="AAA"/>
    <property type="match status" value="1"/>
</dbReference>
<keyword evidence="3" id="KW-0813">Transport</keyword>
<evidence type="ECO:0000259" key="14">
    <source>
        <dbReference type="PROSITE" id="PS51194"/>
    </source>
</evidence>
<dbReference type="EnsemblMetazoa" id="ADIR007924-RA">
    <property type="protein sequence ID" value="ADIR007924-PA"/>
    <property type="gene ID" value="ADIR007924"/>
</dbReference>
<proteinExistence type="inferred from homology"/>
<feature type="region of interest" description="Disordered" evidence="12">
    <location>
        <begin position="1"/>
        <end position="29"/>
    </location>
</feature>
<dbReference type="PANTHER" id="PTHR18934:SF118">
    <property type="entry name" value="ATP-DEPENDENT RNA HELICASE DHX33"/>
    <property type="match status" value="1"/>
</dbReference>
<comment type="catalytic activity">
    <reaction evidence="9">
        <text>ATP + H2O = ADP + phosphate + H(+)</text>
        <dbReference type="Rhea" id="RHEA:13065"/>
        <dbReference type="ChEBI" id="CHEBI:15377"/>
        <dbReference type="ChEBI" id="CHEBI:15378"/>
        <dbReference type="ChEBI" id="CHEBI:30616"/>
        <dbReference type="ChEBI" id="CHEBI:43474"/>
        <dbReference type="ChEBI" id="CHEBI:456216"/>
        <dbReference type="EC" id="3.6.4.13"/>
    </reaction>
</comment>
<evidence type="ECO:0000256" key="7">
    <source>
        <dbReference type="ARBA" id="ARBA00022840"/>
    </source>
</evidence>
<dbReference type="FunFam" id="3.40.50.300:FF:000145">
    <property type="entry name" value="probable ATP-dependent RNA helicase DHX40"/>
    <property type="match status" value="1"/>
</dbReference>
<evidence type="ECO:0000256" key="5">
    <source>
        <dbReference type="ARBA" id="ARBA00022801"/>
    </source>
</evidence>
<keyword evidence="7" id="KW-0067">ATP-binding</keyword>
<feature type="compositionally biased region" description="Low complexity" evidence="12">
    <location>
        <begin position="1110"/>
        <end position="1124"/>
    </location>
</feature>
<comment type="similarity">
    <text evidence="1">Belongs to the VPS26 family.</text>
</comment>
<evidence type="ECO:0000256" key="8">
    <source>
        <dbReference type="ARBA" id="ARBA00022927"/>
    </source>
</evidence>
<keyword evidence="16" id="KW-1185">Reference proteome</keyword>
<feature type="compositionally biased region" description="Polar residues" evidence="12">
    <location>
        <begin position="1083"/>
        <end position="1094"/>
    </location>
</feature>
<dbReference type="SMART" id="SM00487">
    <property type="entry name" value="DEXDc"/>
    <property type="match status" value="1"/>
</dbReference>
<dbReference type="STRING" id="7168.A0A182NJU4"/>
<dbReference type="Gene3D" id="3.40.50.300">
    <property type="entry name" value="P-loop containing nucleotide triphosphate hydrolases"/>
    <property type="match status" value="2"/>
</dbReference>
<organism evidence="15 16">
    <name type="scientific">Anopheles dirus</name>
    <dbReference type="NCBI Taxonomy" id="7168"/>
    <lineage>
        <taxon>Eukaryota</taxon>
        <taxon>Metazoa</taxon>
        <taxon>Ecdysozoa</taxon>
        <taxon>Arthropoda</taxon>
        <taxon>Hexapoda</taxon>
        <taxon>Insecta</taxon>
        <taxon>Pterygota</taxon>
        <taxon>Neoptera</taxon>
        <taxon>Endopterygota</taxon>
        <taxon>Diptera</taxon>
        <taxon>Nematocera</taxon>
        <taxon>Culicoidea</taxon>
        <taxon>Culicidae</taxon>
        <taxon>Anophelinae</taxon>
        <taxon>Anopheles</taxon>
    </lineage>
</organism>
<protein>
    <recommendedName>
        <fullName evidence="10">Vacuolar protein sorting-associated protein 26</fullName>
        <ecNumber evidence="2">3.6.4.13</ecNumber>
    </recommendedName>
    <alternativeName>
        <fullName evidence="11">VPS26 protein homolog</fullName>
    </alternativeName>
</protein>
<dbReference type="InterPro" id="IPR011709">
    <property type="entry name" value="DEAD-box_helicase_OB_fold"/>
</dbReference>
<dbReference type="GO" id="GO:0006886">
    <property type="term" value="P:intracellular protein transport"/>
    <property type="evidence" value="ECO:0007669"/>
    <property type="project" value="InterPro"/>
</dbReference>
<dbReference type="GO" id="GO:0005730">
    <property type="term" value="C:nucleolus"/>
    <property type="evidence" value="ECO:0007669"/>
    <property type="project" value="TreeGrafter"/>
</dbReference>
<feature type="compositionally biased region" description="Basic and acidic residues" evidence="12">
    <location>
        <begin position="1071"/>
        <end position="1080"/>
    </location>
</feature>
<feature type="domain" description="Helicase ATP-binding" evidence="13">
    <location>
        <begin position="46"/>
        <end position="214"/>
    </location>
</feature>
<evidence type="ECO:0000256" key="3">
    <source>
        <dbReference type="ARBA" id="ARBA00022448"/>
    </source>
</evidence>
<name>A0A182NJU4_9DIPT</name>
<dbReference type="InterPro" id="IPR007502">
    <property type="entry name" value="Helicase-assoc_dom"/>
</dbReference>